<protein>
    <submittedName>
        <fullName evidence="6">XRE family transcriptional regulator</fullName>
    </submittedName>
</protein>
<dbReference type="PROSITE" id="PS50943">
    <property type="entry name" value="HTH_CROC1"/>
    <property type="match status" value="1"/>
</dbReference>
<evidence type="ECO:0000256" key="4">
    <source>
        <dbReference type="SAM" id="MobiDB-lite"/>
    </source>
</evidence>
<dbReference type="Pfam" id="PF13560">
    <property type="entry name" value="HTH_31"/>
    <property type="match status" value="1"/>
</dbReference>
<evidence type="ECO:0000256" key="1">
    <source>
        <dbReference type="ARBA" id="ARBA00023015"/>
    </source>
</evidence>
<keyword evidence="1" id="KW-0805">Transcription regulation</keyword>
<dbReference type="InterPro" id="IPR015927">
    <property type="entry name" value="Peptidase_S24_S26A/B/C"/>
</dbReference>
<dbReference type="InterPro" id="IPR036286">
    <property type="entry name" value="LexA/Signal_pep-like_sf"/>
</dbReference>
<dbReference type="Proteomes" id="UP001597295">
    <property type="component" value="Unassembled WGS sequence"/>
</dbReference>
<name>A0ABW5DP48_9PROT</name>
<dbReference type="InterPro" id="IPR010982">
    <property type="entry name" value="Lambda_DNA-bd_dom_sf"/>
</dbReference>
<evidence type="ECO:0000256" key="3">
    <source>
        <dbReference type="ARBA" id="ARBA00023163"/>
    </source>
</evidence>
<comment type="caution">
    <text evidence="6">The sequence shown here is derived from an EMBL/GenBank/DDBJ whole genome shotgun (WGS) entry which is preliminary data.</text>
</comment>
<dbReference type="CDD" id="cd00093">
    <property type="entry name" value="HTH_XRE"/>
    <property type="match status" value="1"/>
</dbReference>
<feature type="region of interest" description="Disordered" evidence="4">
    <location>
        <begin position="55"/>
        <end position="74"/>
    </location>
</feature>
<gene>
    <name evidence="6" type="ORF">ACFSM5_02390</name>
</gene>
<dbReference type="PANTHER" id="PTHR40661:SF3">
    <property type="entry name" value="FELS-1 PROPHAGE TRANSCRIPTIONAL REGULATOR"/>
    <property type="match status" value="1"/>
</dbReference>
<organism evidence="6 7">
    <name type="scientific">Lacibacterium aquatile</name>
    <dbReference type="NCBI Taxonomy" id="1168082"/>
    <lineage>
        <taxon>Bacteria</taxon>
        <taxon>Pseudomonadati</taxon>
        <taxon>Pseudomonadota</taxon>
        <taxon>Alphaproteobacteria</taxon>
        <taxon>Rhodospirillales</taxon>
        <taxon>Rhodospirillaceae</taxon>
    </lineage>
</organism>
<dbReference type="Pfam" id="PF00717">
    <property type="entry name" value="Peptidase_S24"/>
    <property type="match status" value="1"/>
</dbReference>
<dbReference type="SUPFAM" id="SSF47413">
    <property type="entry name" value="lambda repressor-like DNA-binding domains"/>
    <property type="match status" value="1"/>
</dbReference>
<dbReference type="RefSeq" id="WP_379874635.1">
    <property type="nucleotide sequence ID" value="NZ_JBHUIP010000003.1"/>
</dbReference>
<evidence type="ECO:0000313" key="6">
    <source>
        <dbReference type="EMBL" id="MFD2261719.1"/>
    </source>
</evidence>
<dbReference type="Gene3D" id="1.10.260.40">
    <property type="entry name" value="lambda repressor-like DNA-binding domains"/>
    <property type="match status" value="1"/>
</dbReference>
<evidence type="ECO:0000313" key="7">
    <source>
        <dbReference type="Proteomes" id="UP001597295"/>
    </source>
</evidence>
<dbReference type="SUPFAM" id="SSF51306">
    <property type="entry name" value="LexA/Signal peptidase"/>
    <property type="match status" value="1"/>
</dbReference>
<proteinExistence type="predicted"/>
<evidence type="ECO:0000259" key="5">
    <source>
        <dbReference type="PROSITE" id="PS50943"/>
    </source>
</evidence>
<keyword evidence="2" id="KW-0238">DNA-binding</keyword>
<dbReference type="PANTHER" id="PTHR40661">
    <property type="match status" value="1"/>
</dbReference>
<dbReference type="Gene3D" id="2.10.109.10">
    <property type="entry name" value="Umud Fragment, subunit A"/>
    <property type="match status" value="1"/>
</dbReference>
<keyword evidence="7" id="KW-1185">Reference proteome</keyword>
<dbReference type="SMART" id="SM00530">
    <property type="entry name" value="HTH_XRE"/>
    <property type="match status" value="1"/>
</dbReference>
<dbReference type="InterPro" id="IPR039418">
    <property type="entry name" value="LexA-like"/>
</dbReference>
<accession>A0ABW5DP48</accession>
<dbReference type="CDD" id="cd06529">
    <property type="entry name" value="S24_LexA-like"/>
    <property type="match status" value="1"/>
</dbReference>
<reference evidence="7" key="1">
    <citation type="journal article" date="2019" name="Int. J. Syst. Evol. Microbiol.">
        <title>The Global Catalogue of Microorganisms (GCM) 10K type strain sequencing project: providing services to taxonomists for standard genome sequencing and annotation.</title>
        <authorList>
            <consortium name="The Broad Institute Genomics Platform"/>
            <consortium name="The Broad Institute Genome Sequencing Center for Infectious Disease"/>
            <person name="Wu L."/>
            <person name="Ma J."/>
        </authorList>
    </citation>
    <scope>NUCLEOTIDE SEQUENCE [LARGE SCALE GENOMIC DNA]</scope>
    <source>
        <strain evidence="7">CGMCC 1.19062</strain>
    </source>
</reference>
<evidence type="ECO:0000256" key="2">
    <source>
        <dbReference type="ARBA" id="ARBA00023125"/>
    </source>
</evidence>
<sequence length="205" mass="22981">MQNKLRSLRLARGLTLEQLADAAGTSHQQILRLEKGERRLTVDWMVRLAPPLGVEPKDLLPESQTAAPPSPAPAQIAPNQDIIPVRSAARGGDEQRMFLEDGPIDYGPRPPVLRNVRDAYAIYVVGESMAPRYRPGYLLHINPFKPPRRENGVVVYKKDNAVLIKEFVEATSTELVLRQFNPAMELRLDRDEIAEFHTVVGTEEA</sequence>
<feature type="domain" description="HTH cro/C1-type" evidence="5">
    <location>
        <begin position="5"/>
        <end position="59"/>
    </location>
</feature>
<dbReference type="InterPro" id="IPR001387">
    <property type="entry name" value="Cro/C1-type_HTH"/>
</dbReference>
<dbReference type="EMBL" id="JBHUIP010000003">
    <property type="protein sequence ID" value="MFD2261719.1"/>
    <property type="molecule type" value="Genomic_DNA"/>
</dbReference>
<keyword evidence="3" id="KW-0804">Transcription</keyword>